<comment type="similarity">
    <text evidence="2">Belongs to the SBNO family.</text>
</comment>
<feature type="compositionally biased region" description="Acidic residues" evidence="12">
    <location>
        <begin position="1360"/>
        <end position="1372"/>
    </location>
</feature>
<dbReference type="Proteomes" id="UP001314263">
    <property type="component" value="Unassembled WGS sequence"/>
</dbReference>
<feature type="compositionally biased region" description="Low complexity" evidence="12">
    <location>
        <begin position="1912"/>
        <end position="1927"/>
    </location>
</feature>
<sequence length="2928" mass="317206">MATADAGIHITSMPVAALQPNPPKPPSRQTDEEGLDVGDGLEHNCFSPVTDEGLAALLGCKLRPHPDKVAEAAALSSVASPNLKYSLCLPKEILLKGISSLQARAVHLACARHEHFLPNGHRAGFFLGDGPGVGKGRQIAALVTENLLRKRGNCRAVWFSASADLAVDATRDFCDIGAYKYEPVKIHDLKRLEKVKAGMKLEDVKDMDQGVLFCTYSLLIQKSTSGKDVRQAMGRNPEGFGHRNILDIHERTAAQEASKGELEFGPGSRLEQIVDWCGGEAFDGALVLDECHKAKNCTASHKERGTMSESKTSRAVIEIQRRLPSARVLYVSATGATESSNLGYMQRLGLWGKGTAFESRTKFVNLLDQRGVGTMELVAMELKQSGYFLARTLSYEGVEYESHNIDIKPALKALYNEACDVWYEIWQTILEWSEDKKRALSMLWGSHLRFFRQLLTGCKVDYIVDFATNQLAKGYCVVIGLQSTGEARTKAMAEAAGALDNEDYAFDSFADPGGLIMTSIIEKHLGCAPNRQRLLERAQALKLPGNPLDDLIRRLGGVDNVAELTGRRKRMVYDERTKSYHYRARFDKVPMDQVNIAEKDAFQRGEKLVAVISDAASTGISLQADMKVANTRTRVHITAELAWSADKTVQQLGRTHRSNQRQPPKYVLLHTDVAGEHRFASAVAKRLEQLGALTHGDRHAACQDALSSFNVDDVYGRKALQEMYQVFLRRRTPNPTATPAWMEELLKDMPLEEQQQRRTELFDAFIPKALNELARVDVINQQADFGREADFKLGNKEEREAKGPNAGFSKLMNRLLGVHVDMQRKIFDYFTALQEYYVSVAKREDKYEPPGIVTPPGLIKYKKHEVLFTRGELAGRNFHYHFVVDRGMPYEEALRRYKDEVAADPDTESGFYYNTNAQNQTKQYVLALECNAQGRKVVKKGKKKGRPLYFRLIRPASGLHAHDMDGREFRRKYRRVSENRQESQWMEKHWHQEFDEDVRKMRFVDLHLITGAILPVLPTILNQFDRKVVSGRKIYLTVMRVRTEDGSEHTGVFLPYQVAEDVLEALREAEPELANVKVAGGVEDANQATIEIRDGQAVLGGAVVFGDVTNGMANAANMAALEDGMQQTTLAVKDGRAVLEPRSGNDEEGDEADGEDSDLEGGRGTQRKKRASKRRYGPRKARKYNLMEEFEPTQEDEDRLLKSNFWERIELPPVKEKIELPVRRTKTPARPKREEFIKDDDSASSSAASEGEEDVPCMDKPIAKRSSRKARKAAPKKCMADEATEDDGKENAASDGEPAVKSIRLRGRKVAGQSSDDSAPEAEPEEEEGAAGSEEAAEEEGAAVEDERPVSAAAAPAADADADGGEADDSEDSAPMRYASDESDTDDAMSPASKRRARKAKGRADASSDEEEASPSDAAPRSKARRRGRAKEAVEAAAEEGDDSGKEETEPSDVDMSDCESEDEAPRKSALGRKAGRAATMVKKKAKQKREHFSRNSAFSEGWEVNCVCGAKKDDGGSMIECEECKVWQHLKCLFGKGYKKKKVPENFVCGKCAKETVDMLPTVQEDVSMPEEEEAAASGCAEAAAEAAAAEEAMSEDEAADGATPQKRKEAPADVASTAKRQKSKGLLLRRGAADVAPAASDGGLEDSEASGAAGQRPVCINLLDDSDDDDSTSSAQKDAGAGMVPADGADDGQEPDQAPASPMHAPTSPAYPPVSPAWVPAGGKPATDHPVSDYAPASPAYSPLSPAWAPASGKPATDHPNSDCAPTSPAYSPLSPAWAPASQEPATDHPISDYVPTSPDYTPTSPAHSPTSPAYCPPSFAPASASMAPALDPPVPACALPSPIYSPLRPNHMPQSTAKPPASEAGTRTAEGPQTEADCLRMLEGEPGHSHKMPATELPAKKARGKPDKAPASAPAKHSALAAADENTPVASAALGRTPMEPATEAKKLRQLCKLLRAELAAKEEGAPGSAIPALSGADEERIQAIVAERVRAKLLNFMEKACDKGRQKAEEEFREQQEEHRQQLEAARRESAGALLQAARLQRALSKAEEALASRTALSTRLAQAASAAQAAGAQQAADWSAERAQLLLNSQQLEKQLEEVQERAHQAQLAQEAWTAEKEQLELKAAELAGQLEEARQQAQQQQQALSITLPEQPPLLDTEPEPQHEQLEWHTPMQEPQADDDMGDAAPAADSTTQESQQLSPQREELADQPMAAQVNGSTADAADLAAQNERLRSELETAHQQATDVAAAWAAERAERENNDIAPGDEAAASMPFSDQQAPEEVEELRQKHMQELQEQEARAAEQMQHMSRQHNEAMSALCSRHSEALERQRADVEAELDDGSGYLDLKNAVKEQAKELEAAERLLIRTESKVGHLEELVSHTERSLEDAQKQKSQVEAQLAVLQESTGAAGQALAAGEHDNAAAVTAASCEQREGAEGEMPDSASQDALQAQKEELINSVVQILEDFRGKNEQLLIVPHDSDMHSLVQSVRDAASSAVRGACVNRSEPVQQTLSEMMEAALLKAQADMAAVLVDKTAQEVQRALKTERARQREAQRDAIAAAVAQALQAARAEEAEQLQAAAAAAAAADEQQLAGLAAELEVAQRELEHARAAQSKAETQLAQAGSDDAEAEEEKQVARATVMATMQEELASAYKIAAAEQERQAELAVELAAAQADAARVHEELEAKLSLAVTQAAEAEAEKQAGLASAHAELADSPDTAAEEEARVARAVAAALASEEKRRSDLAAELAAAQAELARLRAAEPVTETPTPLPHIKTGGAQGALSTPASVSAPALLMRSALKTGGSVTKKVSWDPAVAHQGVQEPCMDTPFSKTLAMAGSLEGPETPISTDSTASVDPLALTSSSVLEWMEGQGRPVTVSDAAKGLSLPSSLGRQLRSLFAELHSEAEIYETGVGTGMFQVL</sequence>
<evidence type="ECO:0000256" key="4">
    <source>
        <dbReference type="ARBA" id="ARBA00022723"/>
    </source>
</evidence>
<keyword evidence="9" id="KW-0804">Transcription</keyword>
<feature type="compositionally biased region" description="Acidic residues" evidence="12">
    <location>
        <begin position="1450"/>
        <end position="1463"/>
    </location>
</feature>
<dbReference type="PROSITE" id="PS01359">
    <property type="entry name" value="ZF_PHD_1"/>
    <property type="match status" value="1"/>
</dbReference>
<dbReference type="PROSITE" id="PS00115">
    <property type="entry name" value="RNA_POL_II_REPEAT"/>
    <property type="match status" value="1"/>
</dbReference>
<dbReference type="PANTHER" id="PTHR12706:SF33">
    <property type="entry name" value="PROTEIN WITH HELICASE_C DOMAIN"/>
    <property type="match status" value="1"/>
</dbReference>
<dbReference type="EMBL" id="CAUYUE010000010">
    <property type="protein sequence ID" value="CAK0784437.1"/>
    <property type="molecule type" value="Genomic_DNA"/>
</dbReference>
<feature type="region of interest" description="Disordered" evidence="12">
    <location>
        <begin position="2179"/>
        <end position="2329"/>
    </location>
</feature>
<feature type="region of interest" description="Disordered" evidence="12">
    <location>
        <begin position="1135"/>
        <end position="1180"/>
    </location>
</feature>
<dbReference type="Pfam" id="PF20826">
    <property type="entry name" value="PHD_5"/>
    <property type="match status" value="1"/>
</dbReference>
<feature type="compositionally biased region" description="Basic and acidic residues" evidence="12">
    <location>
        <begin position="1212"/>
        <end position="1222"/>
    </location>
</feature>
<dbReference type="Gene3D" id="3.30.40.10">
    <property type="entry name" value="Zinc/RING finger domain, C3HC4 (zinc finger)"/>
    <property type="match status" value="1"/>
</dbReference>
<evidence type="ECO:0000259" key="13">
    <source>
        <dbReference type="SMART" id="SM00249"/>
    </source>
</evidence>
<evidence type="ECO:0000256" key="6">
    <source>
        <dbReference type="ARBA" id="ARBA00022771"/>
    </source>
</evidence>
<dbReference type="Pfam" id="PF13872">
    <property type="entry name" value="AAA_34"/>
    <property type="match status" value="2"/>
</dbReference>
<evidence type="ECO:0000256" key="3">
    <source>
        <dbReference type="ARBA" id="ARBA00022553"/>
    </source>
</evidence>
<dbReference type="InterPro" id="IPR026937">
    <property type="entry name" value="SBNO_Helicase_C_dom"/>
</dbReference>
<comment type="caution">
    <text evidence="14">The sequence shown here is derived from an EMBL/GenBank/DDBJ whole genome shotgun (WGS) entry which is preliminary data.</text>
</comment>
<gene>
    <name evidence="14" type="ORF">CVIRNUC_007641</name>
</gene>
<feature type="compositionally biased region" description="Polar residues" evidence="12">
    <location>
        <begin position="2196"/>
        <end position="2206"/>
    </location>
</feature>
<dbReference type="SMART" id="SM00249">
    <property type="entry name" value="PHD"/>
    <property type="match status" value="1"/>
</dbReference>
<feature type="compositionally biased region" description="Low complexity" evidence="12">
    <location>
        <begin position="1577"/>
        <end position="1593"/>
    </location>
</feature>
<dbReference type="PANTHER" id="PTHR12706">
    <property type="entry name" value="STRAWBERRY NOTCH-RELATED"/>
    <property type="match status" value="1"/>
</dbReference>
<feature type="domain" description="Zinc finger PHD-type" evidence="13">
    <location>
        <begin position="1506"/>
        <end position="1554"/>
    </location>
</feature>
<dbReference type="InterPro" id="IPR039187">
    <property type="entry name" value="SNO_AAA"/>
</dbReference>
<dbReference type="Pfam" id="PF13871">
    <property type="entry name" value="Helicase_C_4"/>
    <property type="match status" value="1"/>
</dbReference>
<feature type="compositionally biased region" description="Acidic residues" evidence="12">
    <location>
        <begin position="1318"/>
        <end position="1344"/>
    </location>
</feature>
<dbReference type="InterPro" id="IPR027417">
    <property type="entry name" value="P-loop_NTPase"/>
</dbReference>
<dbReference type="Gene3D" id="3.40.50.300">
    <property type="entry name" value="P-loop containing nucleotide triphosphate hydrolases"/>
    <property type="match status" value="1"/>
</dbReference>
<evidence type="ECO:0000256" key="11">
    <source>
        <dbReference type="SAM" id="Coils"/>
    </source>
</evidence>
<evidence type="ECO:0000313" key="14">
    <source>
        <dbReference type="EMBL" id="CAK0784437.1"/>
    </source>
</evidence>
<feature type="compositionally biased region" description="Basic residues" evidence="12">
    <location>
        <begin position="1470"/>
        <end position="1492"/>
    </location>
</feature>
<keyword evidence="5" id="KW-0677">Repeat</keyword>
<keyword evidence="11" id="KW-0175">Coiled coil</keyword>
<dbReference type="GO" id="GO:0008270">
    <property type="term" value="F:zinc ion binding"/>
    <property type="evidence" value="ECO:0007669"/>
    <property type="project" value="UniProtKB-KW"/>
</dbReference>
<keyword evidence="6" id="KW-0863">Zinc-finger</keyword>
<feature type="coiled-coil region" evidence="11">
    <location>
        <begin position="2080"/>
        <end position="2153"/>
    </location>
</feature>
<feature type="region of interest" description="Disordered" evidence="12">
    <location>
        <begin position="2709"/>
        <end position="2731"/>
    </location>
</feature>
<dbReference type="InterPro" id="IPR013083">
    <property type="entry name" value="Znf_RING/FYVE/PHD"/>
</dbReference>
<evidence type="ECO:0000256" key="9">
    <source>
        <dbReference type="ARBA" id="ARBA00023163"/>
    </source>
</evidence>
<feature type="compositionally biased region" description="Basic and acidic residues" evidence="12">
    <location>
        <begin position="1135"/>
        <end position="1145"/>
    </location>
</feature>
<dbReference type="InterPro" id="IPR011011">
    <property type="entry name" value="Znf_FYVE_PHD"/>
</dbReference>
<feature type="compositionally biased region" description="Low complexity" evidence="12">
    <location>
        <begin position="1734"/>
        <end position="1754"/>
    </location>
</feature>
<keyword evidence="7" id="KW-0862">Zinc</keyword>
<evidence type="ECO:0000256" key="8">
    <source>
        <dbReference type="ARBA" id="ARBA00023125"/>
    </source>
</evidence>
<dbReference type="InterPro" id="IPR000684">
    <property type="entry name" value="RNA_pol_II_repeat_euk"/>
</dbReference>
<feature type="region of interest" description="Disordered" evidence="12">
    <location>
        <begin position="1887"/>
        <end position="1930"/>
    </location>
</feature>
<dbReference type="GO" id="GO:0031490">
    <property type="term" value="F:chromatin DNA binding"/>
    <property type="evidence" value="ECO:0007669"/>
    <property type="project" value="TreeGrafter"/>
</dbReference>
<dbReference type="InterPro" id="IPR001965">
    <property type="entry name" value="Znf_PHD"/>
</dbReference>
<feature type="compositionally biased region" description="Basic residues" evidence="12">
    <location>
        <begin position="1263"/>
        <end position="1275"/>
    </location>
</feature>
<keyword evidence="4" id="KW-0479">Metal-binding</keyword>
<feature type="region of interest" description="Disordered" evidence="12">
    <location>
        <begin position="1568"/>
        <end position="1815"/>
    </location>
</feature>
<keyword evidence="15" id="KW-1185">Reference proteome</keyword>
<evidence type="ECO:0000256" key="2">
    <source>
        <dbReference type="ARBA" id="ARBA00006992"/>
    </source>
</evidence>
<dbReference type="GO" id="GO:0042393">
    <property type="term" value="F:histone binding"/>
    <property type="evidence" value="ECO:0007669"/>
    <property type="project" value="TreeGrafter"/>
</dbReference>
<evidence type="ECO:0000256" key="5">
    <source>
        <dbReference type="ARBA" id="ARBA00022737"/>
    </source>
</evidence>
<evidence type="ECO:0000313" key="15">
    <source>
        <dbReference type="Proteomes" id="UP001314263"/>
    </source>
</evidence>
<dbReference type="GO" id="GO:0006366">
    <property type="term" value="P:transcription by RNA polymerase II"/>
    <property type="evidence" value="ECO:0007669"/>
    <property type="project" value="InterPro"/>
</dbReference>
<feature type="compositionally biased region" description="Basic and acidic residues" evidence="12">
    <location>
        <begin position="1231"/>
        <end position="1241"/>
    </location>
</feature>
<keyword evidence="8" id="KW-0238">DNA-binding</keyword>
<feature type="compositionally biased region" description="Basic and acidic residues" evidence="12">
    <location>
        <begin position="2290"/>
        <end position="2306"/>
    </location>
</feature>
<dbReference type="InterPro" id="IPR057332">
    <property type="entry name" value="SBNO_a/b_dom"/>
</dbReference>
<feature type="region of interest" description="Disordered" evidence="12">
    <location>
        <begin position="1850"/>
        <end position="1875"/>
    </location>
</feature>
<feature type="coiled-coil region" evidence="11">
    <location>
        <begin position="2349"/>
        <end position="2411"/>
    </location>
</feature>
<organism evidence="14 15">
    <name type="scientific">Coccomyxa viridis</name>
    <dbReference type="NCBI Taxonomy" id="1274662"/>
    <lineage>
        <taxon>Eukaryota</taxon>
        <taxon>Viridiplantae</taxon>
        <taxon>Chlorophyta</taxon>
        <taxon>core chlorophytes</taxon>
        <taxon>Trebouxiophyceae</taxon>
        <taxon>Trebouxiophyceae incertae sedis</taxon>
        <taxon>Coccomyxaceae</taxon>
        <taxon>Coccomyxa</taxon>
    </lineage>
</organism>
<feature type="coiled-coil region" evidence="11">
    <location>
        <begin position="2662"/>
        <end position="2707"/>
    </location>
</feature>
<evidence type="ECO:0000256" key="10">
    <source>
        <dbReference type="ARBA" id="ARBA00023242"/>
    </source>
</evidence>
<feature type="region of interest" description="Disordered" evidence="12">
    <location>
        <begin position="12"/>
        <end position="35"/>
    </location>
</feature>
<dbReference type="SUPFAM" id="SSF52540">
    <property type="entry name" value="P-loop containing nucleoside triphosphate hydrolases"/>
    <property type="match status" value="2"/>
</dbReference>
<accession>A0AAV1IE03</accession>
<comment type="subcellular location">
    <subcellularLocation>
        <location evidence="1">Nucleus</location>
    </subcellularLocation>
</comment>
<dbReference type="Pfam" id="PF25373">
    <property type="entry name" value="SBNO"/>
    <property type="match status" value="1"/>
</dbReference>
<dbReference type="InterPro" id="IPR019786">
    <property type="entry name" value="Zinc_finger_PHD-type_CS"/>
</dbReference>
<feature type="region of interest" description="Disordered" evidence="12">
    <location>
        <begin position="1212"/>
        <end position="1494"/>
    </location>
</feature>
<dbReference type="InterPro" id="IPR026741">
    <property type="entry name" value="SNO"/>
</dbReference>
<feature type="compositionally biased region" description="Basic residues" evidence="12">
    <location>
        <begin position="1165"/>
        <end position="1180"/>
    </location>
</feature>
<evidence type="ECO:0000256" key="7">
    <source>
        <dbReference type="ARBA" id="ARBA00022833"/>
    </source>
</evidence>
<dbReference type="GO" id="GO:0005634">
    <property type="term" value="C:nucleus"/>
    <property type="evidence" value="ECO:0007669"/>
    <property type="project" value="UniProtKB-SubCell"/>
</dbReference>
<feature type="compositionally biased region" description="Low complexity" evidence="12">
    <location>
        <begin position="1804"/>
        <end position="1815"/>
    </location>
</feature>
<reference evidence="14 15" key="1">
    <citation type="submission" date="2023-10" db="EMBL/GenBank/DDBJ databases">
        <authorList>
            <person name="Maclean D."/>
            <person name="Macfadyen A."/>
        </authorList>
    </citation>
    <scope>NUCLEOTIDE SEQUENCE [LARGE SCALE GENOMIC DNA]</scope>
</reference>
<feature type="region of interest" description="Disordered" evidence="12">
    <location>
        <begin position="2614"/>
        <end position="2637"/>
    </location>
</feature>
<keyword evidence="10" id="KW-0539">Nucleus</keyword>
<feature type="region of interest" description="Disordered" evidence="12">
    <location>
        <begin position="2767"/>
        <end position="2790"/>
    </location>
</feature>
<dbReference type="SUPFAM" id="SSF57903">
    <property type="entry name" value="FYVE/PHD zinc finger"/>
    <property type="match status" value="1"/>
</dbReference>
<evidence type="ECO:0000256" key="1">
    <source>
        <dbReference type="ARBA" id="ARBA00004123"/>
    </source>
</evidence>
<feature type="region of interest" description="Disordered" evidence="12">
    <location>
        <begin position="2011"/>
        <end position="2032"/>
    </location>
</feature>
<feature type="compositionally biased region" description="Acidic residues" evidence="12">
    <location>
        <begin position="1146"/>
        <end position="1159"/>
    </location>
</feature>
<name>A0AAV1IE03_9CHLO</name>
<proteinExistence type="inferred from homology"/>
<protein>
    <recommendedName>
        <fullName evidence="13">Zinc finger PHD-type domain-containing protein</fullName>
    </recommendedName>
</protein>
<keyword evidence="3" id="KW-0597">Phosphoprotein</keyword>
<evidence type="ECO:0000256" key="12">
    <source>
        <dbReference type="SAM" id="MobiDB-lite"/>
    </source>
</evidence>
<dbReference type="GO" id="GO:0006355">
    <property type="term" value="P:regulation of DNA-templated transcription"/>
    <property type="evidence" value="ECO:0007669"/>
    <property type="project" value="InterPro"/>
</dbReference>